<evidence type="ECO:0000256" key="2">
    <source>
        <dbReference type="RuleBase" id="RU000383"/>
    </source>
</evidence>
<proteinExistence type="inferred from homology"/>
<dbReference type="InterPro" id="IPR043198">
    <property type="entry name" value="Cyclin/Ssn8"/>
</dbReference>
<reference evidence="4" key="1">
    <citation type="submission" date="2025-08" db="UniProtKB">
        <authorList>
            <consortium name="Ensembl"/>
        </authorList>
    </citation>
    <scope>IDENTIFICATION</scope>
</reference>
<accession>A0A8C9H2R3</accession>
<dbReference type="CDD" id="cd20532">
    <property type="entry name" value="CYCLIN_CCNL_rpt1"/>
    <property type="match status" value="1"/>
</dbReference>
<feature type="domain" description="Cyclin-like" evidence="3">
    <location>
        <begin position="174"/>
        <end position="258"/>
    </location>
</feature>
<dbReference type="AlphaFoldDB" id="A0A8C9H2R3"/>
<dbReference type="PANTHER" id="PTHR10026">
    <property type="entry name" value="CYCLIN"/>
    <property type="match status" value="1"/>
</dbReference>
<organism evidence="4 5">
    <name type="scientific">Piliocolobus tephrosceles</name>
    <name type="common">Ugandan red Colobus</name>
    <dbReference type="NCBI Taxonomy" id="591936"/>
    <lineage>
        <taxon>Eukaryota</taxon>
        <taxon>Metazoa</taxon>
        <taxon>Chordata</taxon>
        <taxon>Craniata</taxon>
        <taxon>Vertebrata</taxon>
        <taxon>Euteleostomi</taxon>
        <taxon>Mammalia</taxon>
        <taxon>Eutheria</taxon>
        <taxon>Euarchontoglires</taxon>
        <taxon>Primates</taxon>
        <taxon>Haplorrhini</taxon>
        <taxon>Catarrhini</taxon>
        <taxon>Cercopithecidae</taxon>
        <taxon>Colobinae</taxon>
        <taxon>Piliocolobus</taxon>
    </lineage>
</organism>
<dbReference type="GO" id="GO:0000307">
    <property type="term" value="C:cyclin-dependent protein kinase holoenzyme complex"/>
    <property type="evidence" value="ECO:0007669"/>
    <property type="project" value="UniProtKB-ARBA"/>
</dbReference>
<reference evidence="4" key="2">
    <citation type="submission" date="2025-09" db="UniProtKB">
        <authorList>
            <consortium name="Ensembl"/>
        </authorList>
    </citation>
    <scope>IDENTIFICATION</scope>
</reference>
<keyword evidence="1 2" id="KW-0195">Cyclin</keyword>
<feature type="domain" description="Cyclin-like" evidence="3">
    <location>
        <begin position="36"/>
        <end position="131"/>
    </location>
</feature>
<dbReference type="Pfam" id="PF00134">
    <property type="entry name" value="Cyclin_N"/>
    <property type="match status" value="1"/>
</dbReference>
<dbReference type="InterPro" id="IPR036915">
    <property type="entry name" value="Cyclin-like_sf"/>
</dbReference>
<dbReference type="SMART" id="SM00385">
    <property type="entry name" value="CYCLIN"/>
    <property type="match status" value="2"/>
</dbReference>
<evidence type="ECO:0000313" key="4">
    <source>
        <dbReference type="Ensembl" id="ENSPTEP00000013256.1"/>
    </source>
</evidence>
<dbReference type="SUPFAM" id="SSF47954">
    <property type="entry name" value="Cyclin-like"/>
    <property type="match status" value="2"/>
</dbReference>
<evidence type="ECO:0000259" key="3">
    <source>
        <dbReference type="SMART" id="SM00385"/>
    </source>
</evidence>
<dbReference type="InterPro" id="IPR006671">
    <property type="entry name" value="Cyclin_N"/>
</dbReference>
<comment type="similarity">
    <text evidence="2">Belongs to the cyclin family.</text>
</comment>
<keyword evidence="5" id="KW-1185">Reference proteome</keyword>
<dbReference type="InterPro" id="IPR013763">
    <property type="entry name" value="Cyclin-like_dom"/>
</dbReference>
<protein>
    <submittedName>
        <fullName evidence="4">Cyclin-L1-1-like</fullName>
    </submittedName>
</protein>
<evidence type="ECO:0000313" key="5">
    <source>
        <dbReference type="Proteomes" id="UP000694416"/>
    </source>
</evidence>
<dbReference type="Ensembl" id="ENSPTET00000019926.1">
    <property type="protein sequence ID" value="ENSPTEP00000013256.1"/>
    <property type="gene ID" value="ENSPTEG00000014867.1"/>
</dbReference>
<dbReference type="Proteomes" id="UP000694416">
    <property type="component" value="Unplaced"/>
</dbReference>
<dbReference type="PIRSF" id="PIRSF036580">
    <property type="entry name" value="Cyclin_L"/>
    <property type="match status" value="1"/>
</dbReference>
<dbReference type="CDD" id="cd20533">
    <property type="entry name" value="CYCLIN_CCNL_rpt2"/>
    <property type="match status" value="1"/>
</dbReference>
<sequence>MINDIILIDVKNTKTPSEKKNVLKNDETKLRIHGCQLLQEAGIILKLKAVTITTSQVLFHRFYFKESLTDFDVKIIAPSALFLASKLEEDFCSIYKLISTFYFLNKYEDIKSKHYYFDVKSIRTYHFKINAESQEYQNMKLDIYTYELLLLKSIGFYVYKINVHPHLFILPYIHSLFNNLSKFDEELVKKLAQISWGFLNDSMRTTLCCEYQPRCIAVAAIFLAAYKLNIPLIKSTNWYKLFDVEYDDIKKICIRILQLYKIGRCSYIDVLKKKKLQQ</sequence>
<name>A0A8C9H2R3_9PRIM</name>
<dbReference type="GO" id="GO:0016538">
    <property type="term" value="F:cyclin-dependent protein serine/threonine kinase regulator activity"/>
    <property type="evidence" value="ECO:0007669"/>
    <property type="project" value="InterPro"/>
</dbReference>
<dbReference type="Gene3D" id="1.10.472.10">
    <property type="entry name" value="Cyclin-like"/>
    <property type="match status" value="2"/>
</dbReference>
<dbReference type="GO" id="GO:0006357">
    <property type="term" value="P:regulation of transcription by RNA polymerase II"/>
    <property type="evidence" value="ECO:0007669"/>
    <property type="project" value="InterPro"/>
</dbReference>
<evidence type="ECO:0000256" key="1">
    <source>
        <dbReference type="ARBA" id="ARBA00023127"/>
    </source>
</evidence>